<sequence>FVYSVSIFLSEPVKSRGIHIPTRTEKSIQLRMDSLNLFVGLFGTFLIGFDLPVVSAVYSCVSYNPYFKTELCYNKQTCCGYYSYRYCCHDLSSGSIAGIVIGCIIGIVCLGVFIVVCCKMMNKNRGATGRVVYPNNGNANVTILNSQNHPVYPGYSQQGYPAYPTAPAYPPPGAGPAYPPAGPSQYPPPPPQYSQTDPAPAPYPQKY</sequence>
<keyword evidence="3 6" id="KW-1133">Transmembrane helix</keyword>
<dbReference type="Proteomes" id="UP000005408">
    <property type="component" value="Unassembled WGS sequence"/>
</dbReference>
<comment type="subcellular location">
    <subcellularLocation>
        <location evidence="1">Membrane</location>
    </subcellularLocation>
</comment>
<dbReference type="EnsemblMetazoa" id="G30458.1">
    <property type="protein sequence ID" value="G30458.1:cds"/>
    <property type="gene ID" value="G30458"/>
</dbReference>
<dbReference type="GO" id="GO:0016020">
    <property type="term" value="C:membrane"/>
    <property type="evidence" value="ECO:0007669"/>
    <property type="project" value="UniProtKB-SubCell"/>
</dbReference>
<dbReference type="AlphaFoldDB" id="A0A8W8LWM1"/>
<feature type="compositionally biased region" description="Pro residues" evidence="5">
    <location>
        <begin position="167"/>
        <end position="192"/>
    </location>
</feature>
<reference evidence="7" key="1">
    <citation type="submission" date="2022-08" db="UniProtKB">
        <authorList>
            <consortium name="EnsemblMetazoa"/>
        </authorList>
    </citation>
    <scope>IDENTIFICATION</scope>
    <source>
        <strain evidence="7">05x7-T-G4-1.051#20</strain>
    </source>
</reference>
<keyword evidence="4 6" id="KW-0472">Membrane</keyword>
<evidence type="ECO:0000313" key="7">
    <source>
        <dbReference type="EnsemblMetazoa" id="G30458.1:cds"/>
    </source>
</evidence>
<evidence type="ECO:0000256" key="6">
    <source>
        <dbReference type="SAM" id="Phobius"/>
    </source>
</evidence>
<evidence type="ECO:0000256" key="4">
    <source>
        <dbReference type="ARBA" id="ARBA00023136"/>
    </source>
</evidence>
<feature type="region of interest" description="Disordered" evidence="5">
    <location>
        <begin position="163"/>
        <end position="207"/>
    </location>
</feature>
<evidence type="ECO:0000256" key="2">
    <source>
        <dbReference type="ARBA" id="ARBA00022692"/>
    </source>
</evidence>
<accession>A0A8W8LWM1</accession>
<dbReference type="PANTHER" id="PTHR31395:SF23">
    <property type="entry name" value="GEO05642P1"/>
    <property type="match status" value="1"/>
</dbReference>
<feature type="transmembrane region" description="Helical" evidence="6">
    <location>
        <begin position="35"/>
        <end position="58"/>
    </location>
</feature>
<dbReference type="InterPro" id="IPR026910">
    <property type="entry name" value="Shisa"/>
</dbReference>
<organism evidence="7 8">
    <name type="scientific">Magallana gigas</name>
    <name type="common">Pacific oyster</name>
    <name type="synonym">Crassostrea gigas</name>
    <dbReference type="NCBI Taxonomy" id="29159"/>
    <lineage>
        <taxon>Eukaryota</taxon>
        <taxon>Metazoa</taxon>
        <taxon>Spiralia</taxon>
        <taxon>Lophotrochozoa</taxon>
        <taxon>Mollusca</taxon>
        <taxon>Bivalvia</taxon>
        <taxon>Autobranchia</taxon>
        <taxon>Pteriomorphia</taxon>
        <taxon>Ostreida</taxon>
        <taxon>Ostreoidea</taxon>
        <taxon>Ostreidae</taxon>
        <taxon>Magallana</taxon>
    </lineage>
</organism>
<evidence type="ECO:0000256" key="3">
    <source>
        <dbReference type="ARBA" id="ARBA00022989"/>
    </source>
</evidence>
<keyword evidence="2 6" id="KW-0812">Transmembrane</keyword>
<evidence type="ECO:0000256" key="5">
    <source>
        <dbReference type="SAM" id="MobiDB-lite"/>
    </source>
</evidence>
<evidence type="ECO:0000313" key="8">
    <source>
        <dbReference type="Proteomes" id="UP000005408"/>
    </source>
</evidence>
<proteinExistence type="predicted"/>
<feature type="transmembrane region" description="Helical" evidence="6">
    <location>
        <begin position="96"/>
        <end position="118"/>
    </location>
</feature>
<evidence type="ECO:0008006" key="9">
    <source>
        <dbReference type="Google" id="ProtNLM"/>
    </source>
</evidence>
<evidence type="ECO:0000256" key="1">
    <source>
        <dbReference type="ARBA" id="ARBA00004370"/>
    </source>
</evidence>
<keyword evidence="8" id="KW-1185">Reference proteome</keyword>
<name>A0A8W8LWM1_MAGGI</name>
<protein>
    <recommendedName>
        <fullName evidence="9">Cysteine and tyrosine-rich protein 1</fullName>
    </recommendedName>
</protein>
<dbReference type="PANTHER" id="PTHR31395">
    <property type="entry name" value="SHISA"/>
    <property type="match status" value="1"/>
</dbReference>